<protein>
    <submittedName>
        <fullName evidence="1">Uncharacterized protein</fullName>
    </submittedName>
</protein>
<name>A0A1A9ZXD0_GLOPL</name>
<organism evidence="1 2">
    <name type="scientific">Glossina pallidipes</name>
    <name type="common">Tsetse fly</name>
    <dbReference type="NCBI Taxonomy" id="7398"/>
    <lineage>
        <taxon>Eukaryota</taxon>
        <taxon>Metazoa</taxon>
        <taxon>Ecdysozoa</taxon>
        <taxon>Arthropoda</taxon>
        <taxon>Hexapoda</taxon>
        <taxon>Insecta</taxon>
        <taxon>Pterygota</taxon>
        <taxon>Neoptera</taxon>
        <taxon>Endopterygota</taxon>
        <taxon>Diptera</taxon>
        <taxon>Brachycera</taxon>
        <taxon>Muscomorpha</taxon>
        <taxon>Hippoboscoidea</taxon>
        <taxon>Glossinidae</taxon>
        <taxon>Glossina</taxon>
    </lineage>
</organism>
<evidence type="ECO:0000313" key="2">
    <source>
        <dbReference type="Proteomes" id="UP000092445"/>
    </source>
</evidence>
<sequence length="138" mass="15113">MPAKVLSVAVGMQHSTVMNTPGVGLNNSKKETISLNFSLISFVPNLVILSECLAKSGLTKSSHCCWMNAVMVWCDYGMIMNSENEASAEVWTSTESRNEAPSGATTLKVDENTDQRIFLRTAKIITCRTTTAIKCFQE</sequence>
<dbReference type="Proteomes" id="UP000092445">
    <property type="component" value="Unassembled WGS sequence"/>
</dbReference>
<evidence type="ECO:0000313" key="1">
    <source>
        <dbReference type="EnsemblMetazoa" id="GPAI028044-PA"/>
    </source>
</evidence>
<reference evidence="1" key="2">
    <citation type="submission" date="2020-05" db="UniProtKB">
        <authorList>
            <consortium name="EnsemblMetazoa"/>
        </authorList>
    </citation>
    <scope>IDENTIFICATION</scope>
    <source>
        <strain evidence="1">IAEA</strain>
    </source>
</reference>
<accession>A0A1A9ZXD0</accession>
<dbReference type="AlphaFoldDB" id="A0A1A9ZXD0"/>
<dbReference type="EnsemblMetazoa" id="GPAI028044-RA">
    <property type="protein sequence ID" value="GPAI028044-PA"/>
    <property type="gene ID" value="GPAI028044"/>
</dbReference>
<reference evidence="2" key="1">
    <citation type="submission" date="2014-03" db="EMBL/GenBank/DDBJ databases">
        <authorList>
            <person name="Aksoy S."/>
            <person name="Warren W."/>
            <person name="Wilson R.K."/>
        </authorList>
    </citation>
    <scope>NUCLEOTIDE SEQUENCE [LARGE SCALE GENOMIC DNA]</scope>
    <source>
        <strain evidence="2">IAEA</strain>
    </source>
</reference>
<proteinExistence type="predicted"/>
<keyword evidence="2" id="KW-1185">Reference proteome</keyword>
<dbReference type="VEuPathDB" id="VectorBase:GPAI028044"/>